<feature type="transmembrane region" description="Helical" evidence="1">
    <location>
        <begin position="81"/>
        <end position="105"/>
    </location>
</feature>
<evidence type="ECO:0008006" key="4">
    <source>
        <dbReference type="Google" id="ProtNLM"/>
    </source>
</evidence>
<organism evidence="2 3">
    <name type="scientific">Triparma laevis f. inornata</name>
    <dbReference type="NCBI Taxonomy" id="1714386"/>
    <lineage>
        <taxon>Eukaryota</taxon>
        <taxon>Sar</taxon>
        <taxon>Stramenopiles</taxon>
        <taxon>Ochrophyta</taxon>
        <taxon>Bolidophyceae</taxon>
        <taxon>Parmales</taxon>
        <taxon>Triparmaceae</taxon>
        <taxon>Triparma</taxon>
    </lineage>
</organism>
<gene>
    <name evidence="2" type="ORF">TL16_g05976</name>
</gene>
<dbReference type="InterPro" id="IPR009577">
    <property type="entry name" value="Sm_multidrug_ex"/>
</dbReference>
<feature type="transmembrane region" description="Helical" evidence="1">
    <location>
        <begin position="30"/>
        <end position="49"/>
    </location>
</feature>
<name>A0A9W7AH06_9STRA</name>
<evidence type="ECO:0000256" key="1">
    <source>
        <dbReference type="SAM" id="Phobius"/>
    </source>
</evidence>
<dbReference type="AlphaFoldDB" id="A0A9W7AH06"/>
<keyword evidence="1" id="KW-0472">Membrane</keyword>
<sequence>VLALISAMPVVELRGAIPVGLWMGLPLSTVFPLAIVGNMVPIIPMLLLLKSKPMQKLFKPLLDRAESKAGSIINAPADKQWAALALFVGIPLPGTGAWTGALAAFVLGMPLLTSLTAIFAGVVSAGVIMSAITLSGKKGGIAALAAL</sequence>
<dbReference type="PANTHER" id="PTHR36007">
    <property type="entry name" value="TRANSPORT PROTEIN-RELATED"/>
    <property type="match status" value="1"/>
</dbReference>
<dbReference type="PANTHER" id="PTHR36007:SF2">
    <property type="entry name" value="TRANSPORT PROTEIN-RELATED"/>
    <property type="match status" value="1"/>
</dbReference>
<evidence type="ECO:0000313" key="3">
    <source>
        <dbReference type="Proteomes" id="UP001162640"/>
    </source>
</evidence>
<feature type="non-terminal residue" evidence="2">
    <location>
        <position position="147"/>
    </location>
</feature>
<reference evidence="3" key="1">
    <citation type="journal article" date="2023" name="Commun. Biol.">
        <title>Genome analysis of Parmales, the sister group of diatoms, reveals the evolutionary specialization of diatoms from phago-mixotrophs to photoautotrophs.</title>
        <authorList>
            <person name="Ban H."/>
            <person name="Sato S."/>
            <person name="Yoshikawa S."/>
            <person name="Yamada K."/>
            <person name="Nakamura Y."/>
            <person name="Ichinomiya M."/>
            <person name="Sato N."/>
            <person name="Blanc-Mathieu R."/>
            <person name="Endo H."/>
            <person name="Kuwata A."/>
            <person name="Ogata H."/>
        </authorList>
    </citation>
    <scope>NUCLEOTIDE SEQUENCE [LARGE SCALE GENOMIC DNA]</scope>
</reference>
<feature type="transmembrane region" description="Helical" evidence="1">
    <location>
        <begin position="111"/>
        <end position="134"/>
    </location>
</feature>
<accession>A0A9W7AH06</accession>
<protein>
    <recommendedName>
        <fullName evidence="4">Small multidrug export protein</fullName>
    </recommendedName>
</protein>
<keyword evidence="1" id="KW-0812">Transmembrane</keyword>
<comment type="caution">
    <text evidence="2">The sequence shown here is derived from an EMBL/GenBank/DDBJ whole genome shotgun (WGS) entry which is preliminary data.</text>
</comment>
<keyword evidence="1" id="KW-1133">Transmembrane helix</keyword>
<feature type="non-terminal residue" evidence="2">
    <location>
        <position position="1"/>
    </location>
</feature>
<proteinExistence type="predicted"/>
<evidence type="ECO:0000313" key="2">
    <source>
        <dbReference type="EMBL" id="GMH72666.1"/>
    </source>
</evidence>
<dbReference type="Pfam" id="PF06695">
    <property type="entry name" value="Sm_multidrug_ex"/>
    <property type="match status" value="1"/>
</dbReference>
<dbReference type="EMBL" id="BLQM01000178">
    <property type="protein sequence ID" value="GMH72666.1"/>
    <property type="molecule type" value="Genomic_DNA"/>
</dbReference>
<dbReference type="Proteomes" id="UP001162640">
    <property type="component" value="Unassembled WGS sequence"/>
</dbReference>